<dbReference type="GO" id="GO:0009739">
    <property type="term" value="P:response to gibberellin"/>
    <property type="evidence" value="ECO:0000318"/>
    <property type="project" value="GO_Central"/>
</dbReference>
<evidence type="ECO:0000259" key="7">
    <source>
        <dbReference type="PROSITE" id="PS51293"/>
    </source>
</evidence>
<evidence type="ECO:0000313" key="10">
    <source>
        <dbReference type="EnsemblPlants" id="Zm00001eb320740_P001"/>
    </source>
</evidence>
<reference evidence="9 11" key="1">
    <citation type="submission" date="2015-12" db="EMBL/GenBank/DDBJ databases">
        <title>Update maize B73 reference genome by single molecule sequencing technologies.</title>
        <authorList>
            <consortium name="Maize Genome Sequencing Project"/>
            <person name="Ware D."/>
        </authorList>
    </citation>
    <scope>NUCLEOTIDE SEQUENCE [LARGE SCALE GENOMIC DNA]</scope>
    <source>
        <strain evidence="11">cv. B73</strain>
        <tissue evidence="9">Seedling</tissue>
    </source>
</reference>
<evidence type="ECO:0000313" key="9">
    <source>
        <dbReference type="EMBL" id="ONM57060.1"/>
    </source>
</evidence>
<dbReference type="OMA" id="PREHESV"/>
<reference evidence="10" key="3">
    <citation type="submission" date="2021-05" db="UniProtKB">
        <authorList>
            <consortium name="EnsemblPlants"/>
        </authorList>
    </citation>
    <scope>IDENTIFICATION</scope>
    <source>
        <strain evidence="10">cv. B73</strain>
    </source>
</reference>
<dbReference type="InterPro" id="IPR001005">
    <property type="entry name" value="SANT/Myb"/>
</dbReference>
<dbReference type="PROSITE" id="PS51293">
    <property type="entry name" value="SANT"/>
    <property type="match status" value="1"/>
</dbReference>
<feature type="region of interest" description="Disordered" evidence="5">
    <location>
        <begin position="274"/>
        <end position="299"/>
    </location>
</feature>
<evidence type="ECO:0000256" key="1">
    <source>
        <dbReference type="ARBA" id="ARBA00023015"/>
    </source>
</evidence>
<evidence type="ECO:0000256" key="5">
    <source>
        <dbReference type="SAM" id="MobiDB-lite"/>
    </source>
</evidence>
<dbReference type="SUPFAM" id="SSF46689">
    <property type="entry name" value="Homeodomain-like"/>
    <property type="match status" value="1"/>
</dbReference>
<dbReference type="Gramene" id="Zm00001eb320740_T001">
    <property type="protein sequence ID" value="Zm00001eb320740_P001"/>
    <property type="gene ID" value="Zm00001eb320740"/>
</dbReference>
<evidence type="ECO:0000256" key="3">
    <source>
        <dbReference type="ARBA" id="ARBA00023163"/>
    </source>
</evidence>
<dbReference type="SMART" id="SM00717">
    <property type="entry name" value="SANT"/>
    <property type="match status" value="2"/>
</dbReference>
<keyword evidence="1" id="KW-0805">Transcription regulation</keyword>
<keyword evidence="9" id="KW-0371">Homeobox</keyword>
<evidence type="ECO:0000256" key="2">
    <source>
        <dbReference type="ARBA" id="ARBA00023125"/>
    </source>
</evidence>
<dbReference type="Gene3D" id="1.10.10.60">
    <property type="entry name" value="Homeodomain-like"/>
    <property type="match status" value="1"/>
</dbReference>
<protein>
    <submittedName>
        <fullName evidence="9">Duplicated homeodomain-like superfamily protein</fullName>
    </submittedName>
</protein>
<dbReference type="InterPro" id="IPR009057">
    <property type="entry name" value="Homeodomain-like_sf"/>
</dbReference>
<dbReference type="GO" id="GO:0009751">
    <property type="term" value="P:response to salicylic acid"/>
    <property type="evidence" value="ECO:0000318"/>
    <property type="project" value="GO_Central"/>
</dbReference>
<dbReference type="InterPro" id="IPR056195">
    <property type="entry name" value="HTH_70"/>
</dbReference>
<dbReference type="PANTHER" id="PTHR44042:SF11">
    <property type="entry name" value="OS06G0173800 PROTEIN"/>
    <property type="match status" value="1"/>
</dbReference>
<sequence>MDLKATQEWSSCEAAEFKALFAELRNEKPCDRMEVLAKRFPAKTVQQLRDKYAEVFADMLYSEIDGQPSRDDATSDLHDWYRLLEGDAHDSVLGPPVETSLFQPSEQVVFKAAGDQEVIQRSHCEPSRKERQAWTAEEHRQFLRGVQHFGRGEWKWISKYFVPSRTPAQLASHAQKHFDRIKKNELDDRRQRHTINDVRLVINHHDTNNTSFSHTGPGKGKTNASGIPLPVLTENLAGQTTHCNHTIQSFSQWQGPVTPSPREQWNGLLAQSRTEHRTWPCHKRRPGATTDPRSKNNRRTVPDFLTAQVPREVLQFAQGSDSTANLSCEIVPIKGRDLATSIPPF</sequence>
<evidence type="ECO:0000259" key="8">
    <source>
        <dbReference type="PROSITE" id="PS51294"/>
    </source>
</evidence>
<dbReference type="EMBL" id="CM007650">
    <property type="protein sequence ID" value="ONM57060.1"/>
    <property type="molecule type" value="Genomic_DNA"/>
</dbReference>
<reference evidence="10" key="2">
    <citation type="submission" date="2019-07" db="EMBL/GenBank/DDBJ databases">
        <authorList>
            <person name="Seetharam A."/>
            <person name="Woodhouse M."/>
            <person name="Cannon E."/>
        </authorList>
    </citation>
    <scope>NUCLEOTIDE SEQUENCE [LARGE SCALE GENOMIC DNA]</scope>
    <source>
        <strain evidence="10">cv. B73</strain>
    </source>
</reference>
<dbReference type="STRING" id="4577.A0A1D6IAR3"/>
<dbReference type="AlphaFoldDB" id="A0A1D6IAR3"/>
<dbReference type="EnsemblPlants" id="Zm00001eb320740_T001">
    <property type="protein sequence ID" value="Zm00001eb320740_P001"/>
    <property type="gene ID" value="Zm00001eb320740"/>
</dbReference>
<evidence type="ECO:0000259" key="6">
    <source>
        <dbReference type="PROSITE" id="PS50090"/>
    </source>
</evidence>
<keyword evidence="4" id="KW-0539">Nucleus</keyword>
<keyword evidence="3" id="KW-0804">Transcription</keyword>
<evidence type="ECO:0000256" key="4">
    <source>
        <dbReference type="ARBA" id="ARBA00023242"/>
    </source>
</evidence>
<organism evidence="9">
    <name type="scientific">Zea mays</name>
    <name type="common">Maize</name>
    <dbReference type="NCBI Taxonomy" id="4577"/>
    <lineage>
        <taxon>Eukaryota</taxon>
        <taxon>Viridiplantae</taxon>
        <taxon>Streptophyta</taxon>
        <taxon>Embryophyta</taxon>
        <taxon>Tracheophyta</taxon>
        <taxon>Spermatophyta</taxon>
        <taxon>Magnoliopsida</taxon>
        <taxon>Liliopsida</taxon>
        <taxon>Poales</taxon>
        <taxon>Poaceae</taxon>
        <taxon>PACMAD clade</taxon>
        <taxon>Panicoideae</taxon>
        <taxon>Andropogonodae</taxon>
        <taxon>Andropogoneae</taxon>
        <taxon>Tripsacinae</taxon>
        <taxon>Zea</taxon>
    </lineage>
</organism>
<gene>
    <name evidence="9" type="ORF">ZEAMMB73_Zm00001d021415</name>
</gene>
<feature type="domain" description="HTH myb-type" evidence="8">
    <location>
        <begin position="131"/>
        <end position="182"/>
    </location>
</feature>
<feature type="domain" description="SANT" evidence="7">
    <location>
        <begin position="129"/>
        <end position="182"/>
    </location>
</feature>
<keyword evidence="11" id="KW-1185">Reference proteome</keyword>
<dbReference type="Pfam" id="PF00249">
    <property type="entry name" value="Myb_DNA-binding"/>
    <property type="match status" value="1"/>
</dbReference>
<dbReference type="InterPro" id="IPR017930">
    <property type="entry name" value="Myb_dom"/>
</dbReference>
<dbReference type="Proteomes" id="UP000007305">
    <property type="component" value="Chromosome 7"/>
</dbReference>
<dbReference type="PANTHER" id="PTHR44042">
    <property type="entry name" value="DUPLICATED HOMEODOMAIN-LIKE SUPERFAMILY PROTEIN-RELATED"/>
    <property type="match status" value="1"/>
</dbReference>
<proteinExistence type="predicted"/>
<dbReference type="InterPro" id="IPR017884">
    <property type="entry name" value="SANT_dom"/>
</dbReference>
<dbReference type="PROSITE" id="PS50090">
    <property type="entry name" value="MYB_LIKE"/>
    <property type="match status" value="1"/>
</dbReference>
<dbReference type="GO" id="GO:0003677">
    <property type="term" value="F:DNA binding"/>
    <property type="evidence" value="ECO:0007669"/>
    <property type="project" value="UniProtKB-KW"/>
</dbReference>
<dbReference type="Pfam" id="PF23671">
    <property type="entry name" value="HTH_70"/>
    <property type="match status" value="1"/>
</dbReference>
<dbReference type="PROSITE" id="PS51294">
    <property type="entry name" value="HTH_MYB"/>
    <property type="match status" value="1"/>
</dbReference>
<dbReference type="CDD" id="cd00167">
    <property type="entry name" value="SANT"/>
    <property type="match status" value="1"/>
</dbReference>
<dbReference type="InterPro" id="IPR006447">
    <property type="entry name" value="Myb_dom_plants"/>
</dbReference>
<name>A0A1D6IAR3_MAIZE</name>
<feature type="domain" description="Myb-like" evidence="6">
    <location>
        <begin position="126"/>
        <end position="178"/>
    </location>
</feature>
<accession>A0A1D6IAR3</accession>
<keyword evidence="2 9" id="KW-0238">DNA-binding</keyword>
<dbReference type="NCBIfam" id="TIGR01557">
    <property type="entry name" value="myb_SHAQKYF"/>
    <property type="match status" value="1"/>
</dbReference>
<evidence type="ECO:0000313" key="11">
    <source>
        <dbReference type="Proteomes" id="UP000007305"/>
    </source>
</evidence>